<dbReference type="InterPro" id="IPR002545">
    <property type="entry name" value="CheW-lke_dom"/>
</dbReference>
<evidence type="ECO:0000313" key="3">
    <source>
        <dbReference type="Proteomes" id="UP000003947"/>
    </source>
</evidence>
<dbReference type="STRING" id="864069.MicloDRAFT_00036720"/>
<feature type="domain" description="CheW-like" evidence="1">
    <location>
        <begin position="49"/>
        <end position="192"/>
    </location>
</feature>
<dbReference type="OrthoDB" id="7999312at2"/>
<reference evidence="2 3" key="1">
    <citation type="submission" date="2012-02" db="EMBL/GenBank/DDBJ databases">
        <title>Improved High-Quality Draft sequence of Microvirga sp. WSM3557.</title>
        <authorList>
            <consortium name="US DOE Joint Genome Institute"/>
            <person name="Lucas S."/>
            <person name="Han J."/>
            <person name="Lapidus A."/>
            <person name="Cheng J.-F."/>
            <person name="Goodwin L."/>
            <person name="Pitluck S."/>
            <person name="Peters L."/>
            <person name="Zhang X."/>
            <person name="Detter J.C."/>
            <person name="Han C."/>
            <person name="Tapia R."/>
            <person name="Land M."/>
            <person name="Hauser L."/>
            <person name="Kyrpides N."/>
            <person name="Ivanova N."/>
            <person name="Pagani I."/>
            <person name="Brau L."/>
            <person name="Yates R."/>
            <person name="O'Hara G."/>
            <person name="Rui T."/>
            <person name="Howieson J."/>
            <person name="Reeve W."/>
            <person name="Woyke T."/>
        </authorList>
    </citation>
    <scope>NUCLEOTIDE SEQUENCE [LARGE SCALE GENOMIC DNA]</scope>
    <source>
        <strain evidence="2 3">WSM3557</strain>
    </source>
</reference>
<keyword evidence="3" id="KW-1185">Reference proteome</keyword>
<dbReference type="GO" id="GO:0007165">
    <property type="term" value="P:signal transduction"/>
    <property type="evidence" value="ECO:0007669"/>
    <property type="project" value="InterPro"/>
</dbReference>
<accession>I4YT26</accession>
<dbReference type="Pfam" id="PF01584">
    <property type="entry name" value="CheW"/>
    <property type="match status" value="1"/>
</dbReference>
<dbReference type="SUPFAM" id="SSF50341">
    <property type="entry name" value="CheW-like"/>
    <property type="match status" value="1"/>
</dbReference>
<dbReference type="Proteomes" id="UP000003947">
    <property type="component" value="Unassembled WGS sequence"/>
</dbReference>
<dbReference type="PROSITE" id="PS50851">
    <property type="entry name" value="CHEW"/>
    <property type="match status" value="1"/>
</dbReference>
<proteinExistence type="predicted"/>
<dbReference type="RefSeq" id="WP_009763168.1">
    <property type="nucleotide sequence ID" value="NZ_CP141048.1"/>
</dbReference>
<dbReference type="Gene3D" id="2.40.50.180">
    <property type="entry name" value="CheA-289, Domain 4"/>
    <property type="match status" value="1"/>
</dbReference>
<dbReference type="AlphaFoldDB" id="I4YT26"/>
<dbReference type="InterPro" id="IPR036061">
    <property type="entry name" value="CheW-like_dom_sf"/>
</dbReference>
<dbReference type="EMBL" id="JH660645">
    <property type="protein sequence ID" value="EIM27118.1"/>
    <property type="molecule type" value="Genomic_DNA"/>
</dbReference>
<dbReference type="SMART" id="SM00260">
    <property type="entry name" value="CheW"/>
    <property type="match status" value="1"/>
</dbReference>
<name>I4YT26_9HYPH</name>
<evidence type="ECO:0000313" key="2">
    <source>
        <dbReference type="EMBL" id="EIM27118.1"/>
    </source>
</evidence>
<protein>
    <submittedName>
        <fullName evidence="2">Chemotaxis signal transduction protein</fullName>
    </submittedName>
</protein>
<gene>
    <name evidence="2" type="ORF">MicloDRAFT_00036720</name>
</gene>
<sequence length="199" mass="21849">MARSARRKLKLMERVRVRSAEERMQHILDERTERLATRKDGATAPADILLRALVCGTGRERFGLPVDAVAEVLPPQKCMPVPDGPPALIGLFGRGGRLVSVIDLALALGLEPASTENENQHFVLLRREQPQVALRVERAYAVEDILPLAGDDATGFRNDAVIGYGKLRSGPDEQDETISLLDTERLLRPFLPTSLVPGV</sequence>
<organism evidence="2 3">
    <name type="scientific">Microvirga lotononidis</name>
    <dbReference type="NCBI Taxonomy" id="864069"/>
    <lineage>
        <taxon>Bacteria</taxon>
        <taxon>Pseudomonadati</taxon>
        <taxon>Pseudomonadota</taxon>
        <taxon>Alphaproteobacteria</taxon>
        <taxon>Hyphomicrobiales</taxon>
        <taxon>Methylobacteriaceae</taxon>
        <taxon>Microvirga</taxon>
    </lineage>
</organism>
<dbReference type="HOGENOM" id="CLU_1426507_0_0_5"/>
<dbReference type="GO" id="GO:0006935">
    <property type="term" value="P:chemotaxis"/>
    <property type="evidence" value="ECO:0007669"/>
    <property type="project" value="InterPro"/>
</dbReference>
<dbReference type="Gene3D" id="2.30.30.40">
    <property type="entry name" value="SH3 Domains"/>
    <property type="match status" value="1"/>
</dbReference>
<evidence type="ECO:0000259" key="1">
    <source>
        <dbReference type="PROSITE" id="PS50851"/>
    </source>
</evidence>
<dbReference type="eggNOG" id="COG0835">
    <property type="taxonomic scope" value="Bacteria"/>
</dbReference>
<dbReference type="PATRIC" id="fig|864069.3.peg.3996"/>